<dbReference type="EMBL" id="JAOQNS010000006">
    <property type="protein sequence ID" value="MCW2308024.1"/>
    <property type="molecule type" value="Genomic_DNA"/>
</dbReference>
<proteinExistence type="predicted"/>
<dbReference type="RefSeq" id="WP_264601654.1">
    <property type="nucleotide sequence ID" value="NZ_JAOQNS010000006.1"/>
</dbReference>
<evidence type="ECO:0008006" key="4">
    <source>
        <dbReference type="Google" id="ProtNLM"/>
    </source>
</evidence>
<evidence type="ECO:0000313" key="3">
    <source>
        <dbReference type="Proteomes" id="UP001209755"/>
    </source>
</evidence>
<evidence type="ECO:0000313" key="2">
    <source>
        <dbReference type="EMBL" id="MCW2308024.1"/>
    </source>
</evidence>
<evidence type="ECO:0000256" key="1">
    <source>
        <dbReference type="SAM" id="MobiDB-lite"/>
    </source>
</evidence>
<accession>A0ABT3HCF1</accession>
<dbReference type="Pfam" id="PF11164">
    <property type="entry name" value="DUF2948"/>
    <property type="match status" value="1"/>
</dbReference>
<keyword evidence="3" id="KW-1185">Reference proteome</keyword>
<dbReference type="InterPro" id="IPR021335">
    <property type="entry name" value="DUF2948"/>
</dbReference>
<reference evidence="3" key="1">
    <citation type="submission" date="2023-07" db="EMBL/GenBank/DDBJ databases">
        <title>Genome sequencing of Purple Non-Sulfur Bacteria from various extreme environments.</title>
        <authorList>
            <person name="Mayer M."/>
        </authorList>
    </citation>
    <scope>NUCLEOTIDE SEQUENCE [LARGE SCALE GENOMIC DNA]</scope>
    <source>
        <strain evidence="3">DSM 17935</strain>
    </source>
</reference>
<name>A0ABT3HCF1_9HYPH</name>
<organism evidence="2 3">
    <name type="scientific">Rhodobium gokarnense</name>
    <dbReference type="NCBI Taxonomy" id="364296"/>
    <lineage>
        <taxon>Bacteria</taxon>
        <taxon>Pseudomonadati</taxon>
        <taxon>Pseudomonadota</taxon>
        <taxon>Alphaproteobacteria</taxon>
        <taxon>Hyphomicrobiales</taxon>
        <taxon>Rhodobiaceae</taxon>
        <taxon>Rhodobium</taxon>
    </lineage>
</organism>
<protein>
    <recommendedName>
        <fullName evidence="4">DUF2948 family protein</fullName>
    </recommendedName>
</protein>
<comment type="caution">
    <text evidence="2">The sequence shown here is derived from an EMBL/GenBank/DDBJ whole genome shotgun (WGS) entry which is preliminary data.</text>
</comment>
<sequence>MNALKLIALDSEDLDIVSAHVQDAVLKTGDIKWMPKQQRFLVAMNRFAWEKADRTAKNGFERRRAVLHFDRVRRAQAHNLTPADKDEVLALLAVRFSAAEEPEGTVELAFAGGGTIRLEVECLEAQLSDLGAAWETKSKPQHDTDETDGENNA</sequence>
<dbReference type="Proteomes" id="UP001209755">
    <property type="component" value="Unassembled WGS sequence"/>
</dbReference>
<gene>
    <name evidence="2" type="ORF">M2319_002363</name>
</gene>
<feature type="region of interest" description="Disordered" evidence="1">
    <location>
        <begin position="133"/>
        <end position="153"/>
    </location>
</feature>